<dbReference type="GO" id="GO:0005975">
    <property type="term" value="P:carbohydrate metabolic process"/>
    <property type="evidence" value="ECO:0007669"/>
    <property type="project" value="InterPro"/>
</dbReference>
<evidence type="ECO:0000259" key="1">
    <source>
        <dbReference type="Pfam" id="PF00704"/>
    </source>
</evidence>
<protein>
    <recommendedName>
        <fullName evidence="1">GH18 domain-containing protein</fullName>
    </recommendedName>
</protein>
<name>A0A9D4PEY7_RHISA</name>
<reference evidence="2" key="1">
    <citation type="journal article" date="2020" name="Cell">
        <title>Large-Scale Comparative Analyses of Tick Genomes Elucidate Their Genetic Diversity and Vector Capacities.</title>
        <authorList>
            <consortium name="Tick Genome and Microbiome Consortium (TIGMIC)"/>
            <person name="Jia N."/>
            <person name="Wang J."/>
            <person name="Shi W."/>
            <person name="Du L."/>
            <person name="Sun Y."/>
            <person name="Zhan W."/>
            <person name="Jiang J.F."/>
            <person name="Wang Q."/>
            <person name="Zhang B."/>
            <person name="Ji P."/>
            <person name="Bell-Sakyi L."/>
            <person name="Cui X.M."/>
            <person name="Yuan T.T."/>
            <person name="Jiang B.G."/>
            <person name="Yang W.F."/>
            <person name="Lam T.T."/>
            <person name="Chang Q.C."/>
            <person name="Ding S.J."/>
            <person name="Wang X.J."/>
            <person name="Zhu J.G."/>
            <person name="Ruan X.D."/>
            <person name="Zhao L."/>
            <person name="Wei J.T."/>
            <person name="Ye R.Z."/>
            <person name="Que T.C."/>
            <person name="Du C.H."/>
            <person name="Zhou Y.H."/>
            <person name="Cheng J.X."/>
            <person name="Dai P.F."/>
            <person name="Guo W.B."/>
            <person name="Han X.H."/>
            <person name="Huang E.J."/>
            <person name="Li L.F."/>
            <person name="Wei W."/>
            <person name="Gao Y.C."/>
            <person name="Liu J.Z."/>
            <person name="Shao H.Z."/>
            <person name="Wang X."/>
            <person name="Wang C.C."/>
            <person name="Yang T.C."/>
            <person name="Huo Q.B."/>
            <person name="Li W."/>
            <person name="Chen H.Y."/>
            <person name="Chen S.E."/>
            <person name="Zhou L.G."/>
            <person name="Ni X.B."/>
            <person name="Tian J.H."/>
            <person name="Sheng Y."/>
            <person name="Liu T."/>
            <person name="Pan Y.S."/>
            <person name="Xia L.Y."/>
            <person name="Li J."/>
            <person name="Zhao F."/>
            <person name="Cao W.C."/>
        </authorList>
    </citation>
    <scope>NUCLEOTIDE SEQUENCE</scope>
    <source>
        <strain evidence="2">Rsan-2018</strain>
    </source>
</reference>
<dbReference type="InterPro" id="IPR001223">
    <property type="entry name" value="Glyco_hydro18_cat"/>
</dbReference>
<reference evidence="2" key="2">
    <citation type="submission" date="2021-09" db="EMBL/GenBank/DDBJ databases">
        <authorList>
            <person name="Jia N."/>
            <person name="Wang J."/>
            <person name="Shi W."/>
            <person name="Du L."/>
            <person name="Sun Y."/>
            <person name="Zhan W."/>
            <person name="Jiang J."/>
            <person name="Wang Q."/>
            <person name="Zhang B."/>
            <person name="Ji P."/>
            <person name="Sakyi L.B."/>
            <person name="Cui X."/>
            <person name="Yuan T."/>
            <person name="Jiang B."/>
            <person name="Yang W."/>
            <person name="Lam T.T.-Y."/>
            <person name="Chang Q."/>
            <person name="Ding S."/>
            <person name="Wang X."/>
            <person name="Zhu J."/>
            <person name="Ruan X."/>
            <person name="Zhao L."/>
            <person name="Wei J."/>
            <person name="Que T."/>
            <person name="Du C."/>
            <person name="Cheng J."/>
            <person name="Dai P."/>
            <person name="Han X."/>
            <person name="Huang E."/>
            <person name="Gao Y."/>
            <person name="Liu J."/>
            <person name="Shao H."/>
            <person name="Ye R."/>
            <person name="Li L."/>
            <person name="Wei W."/>
            <person name="Wang X."/>
            <person name="Wang C."/>
            <person name="Huo Q."/>
            <person name="Li W."/>
            <person name="Guo W."/>
            <person name="Chen H."/>
            <person name="Chen S."/>
            <person name="Zhou L."/>
            <person name="Zhou L."/>
            <person name="Ni X."/>
            <person name="Tian J."/>
            <person name="Zhou Y."/>
            <person name="Sheng Y."/>
            <person name="Liu T."/>
            <person name="Pan Y."/>
            <person name="Xia L."/>
            <person name="Li J."/>
            <person name="Zhao F."/>
            <person name="Cao W."/>
        </authorList>
    </citation>
    <scope>NUCLEOTIDE SEQUENCE</scope>
    <source>
        <strain evidence="2">Rsan-2018</strain>
        <tissue evidence="2">Larvae</tissue>
    </source>
</reference>
<dbReference type="AlphaFoldDB" id="A0A9D4PEY7"/>
<dbReference type="Proteomes" id="UP000821837">
    <property type="component" value="Chromosome 8"/>
</dbReference>
<dbReference type="Pfam" id="PF00704">
    <property type="entry name" value="Glyco_hydro_18"/>
    <property type="match status" value="1"/>
</dbReference>
<dbReference type="Gene3D" id="3.20.20.80">
    <property type="entry name" value="Glycosidases"/>
    <property type="match status" value="1"/>
</dbReference>
<proteinExistence type="predicted"/>
<sequence>MVRDQNLILAYTPHPLIADKLIGELAVPSSVGPVPLFGYLRADTLDPCYGVVTVRSSDSEAELRQRFCWPEGEKSSTSGVWAPPTRYWRLQDTYLPALLPLYYCSAIVLYGYAIDDYKSVIVWKYPTAKRYVDAVRSMKVGRQLLHRGNDIPVYFAVGGAREDSANLSKVAANIMARQHLAEFVHREVKNLSPLWAGVNVDWNHPGDQCSPGTTSNLFLDFIKELKNHNISVMISISPVKSRLTAYSLGTVAGMVDYIIIKTHTHVLSPSMFNVVRCSGDQSAADDVYTTALSALTTFEDKSRLGYSISVAPETFIAPAAQLGAPVLGTTQWDNHTRQPGRTSYASVCQKPVIRTHSHPLCLMVARPRDNHTVHVATFSDERALMERMNLTYSNEMAMAPVAVFDIDLDDFTGTCGNGISPLIRAVATGPG</sequence>
<organism evidence="2 3">
    <name type="scientific">Rhipicephalus sanguineus</name>
    <name type="common">Brown dog tick</name>
    <name type="synonym">Ixodes sanguineus</name>
    <dbReference type="NCBI Taxonomy" id="34632"/>
    <lineage>
        <taxon>Eukaryota</taxon>
        <taxon>Metazoa</taxon>
        <taxon>Ecdysozoa</taxon>
        <taxon>Arthropoda</taxon>
        <taxon>Chelicerata</taxon>
        <taxon>Arachnida</taxon>
        <taxon>Acari</taxon>
        <taxon>Parasitiformes</taxon>
        <taxon>Ixodida</taxon>
        <taxon>Ixodoidea</taxon>
        <taxon>Ixodidae</taxon>
        <taxon>Rhipicephalinae</taxon>
        <taxon>Rhipicephalus</taxon>
        <taxon>Rhipicephalus</taxon>
    </lineage>
</organism>
<dbReference type="VEuPathDB" id="VectorBase:RSAN_055415"/>
<dbReference type="InterPro" id="IPR017853">
    <property type="entry name" value="GH"/>
</dbReference>
<evidence type="ECO:0000313" key="2">
    <source>
        <dbReference type="EMBL" id="KAH7939138.1"/>
    </source>
</evidence>
<comment type="caution">
    <text evidence="2">The sequence shown here is derived from an EMBL/GenBank/DDBJ whole genome shotgun (WGS) entry which is preliminary data.</text>
</comment>
<gene>
    <name evidence="2" type="ORF">HPB52_007179</name>
</gene>
<keyword evidence="3" id="KW-1185">Reference proteome</keyword>
<accession>A0A9D4PEY7</accession>
<dbReference type="EMBL" id="JABSTV010001254">
    <property type="protein sequence ID" value="KAH7939138.1"/>
    <property type="molecule type" value="Genomic_DNA"/>
</dbReference>
<evidence type="ECO:0000313" key="3">
    <source>
        <dbReference type="Proteomes" id="UP000821837"/>
    </source>
</evidence>
<feature type="domain" description="GH18" evidence="1">
    <location>
        <begin position="99"/>
        <end position="263"/>
    </location>
</feature>
<dbReference type="SUPFAM" id="SSF51445">
    <property type="entry name" value="(Trans)glycosidases"/>
    <property type="match status" value="1"/>
</dbReference>